<dbReference type="EMBL" id="QJKJ01006364">
    <property type="protein sequence ID" value="RDX86977.1"/>
    <property type="molecule type" value="Genomic_DNA"/>
</dbReference>
<evidence type="ECO:0000313" key="1">
    <source>
        <dbReference type="EMBL" id="RDX86977.1"/>
    </source>
</evidence>
<comment type="caution">
    <text evidence="1">The sequence shown here is derived from an EMBL/GenBank/DDBJ whole genome shotgun (WGS) entry which is preliminary data.</text>
</comment>
<organism evidence="1 2">
    <name type="scientific">Mucuna pruriens</name>
    <name type="common">Velvet bean</name>
    <name type="synonym">Dolichos pruriens</name>
    <dbReference type="NCBI Taxonomy" id="157652"/>
    <lineage>
        <taxon>Eukaryota</taxon>
        <taxon>Viridiplantae</taxon>
        <taxon>Streptophyta</taxon>
        <taxon>Embryophyta</taxon>
        <taxon>Tracheophyta</taxon>
        <taxon>Spermatophyta</taxon>
        <taxon>Magnoliopsida</taxon>
        <taxon>eudicotyledons</taxon>
        <taxon>Gunneridae</taxon>
        <taxon>Pentapetalae</taxon>
        <taxon>rosids</taxon>
        <taxon>fabids</taxon>
        <taxon>Fabales</taxon>
        <taxon>Fabaceae</taxon>
        <taxon>Papilionoideae</taxon>
        <taxon>50 kb inversion clade</taxon>
        <taxon>NPAAA clade</taxon>
        <taxon>indigoferoid/millettioid clade</taxon>
        <taxon>Phaseoleae</taxon>
        <taxon>Mucuna</taxon>
    </lineage>
</organism>
<dbReference type="OrthoDB" id="1740642at2759"/>
<protein>
    <recommendedName>
        <fullName evidence="3">Reverse transcriptase Ty1/copia-type domain-containing protein</fullName>
    </recommendedName>
</protein>
<evidence type="ECO:0000313" key="2">
    <source>
        <dbReference type="Proteomes" id="UP000257109"/>
    </source>
</evidence>
<dbReference type="AlphaFoldDB" id="A0A371G8U4"/>
<sequence length="100" mass="12055">MDVKNTFFKWIYSRRYVEQSLGFENFELANHLFILKRTICSLKQAFKAWYNRVNKFLFEKWEFSNFMTSVFEMSMIGELMFFLGIQIKQLEGGTFTSQSN</sequence>
<proteinExistence type="predicted"/>
<gene>
    <name evidence="1" type="ORF">CR513_31618</name>
</gene>
<reference evidence="1" key="1">
    <citation type="submission" date="2018-05" db="EMBL/GenBank/DDBJ databases">
        <title>Draft genome of Mucuna pruriens seed.</title>
        <authorList>
            <person name="Nnadi N.E."/>
            <person name="Vos R."/>
            <person name="Hasami M.H."/>
            <person name="Devisetty U.K."/>
            <person name="Aguiy J.C."/>
        </authorList>
    </citation>
    <scope>NUCLEOTIDE SEQUENCE [LARGE SCALE GENOMIC DNA]</scope>
    <source>
        <strain evidence="1">JCA_2017</strain>
    </source>
</reference>
<dbReference type="Proteomes" id="UP000257109">
    <property type="component" value="Unassembled WGS sequence"/>
</dbReference>
<name>A0A371G8U4_MUCPR</name>
<accession>A0A371G8U4</accession>
<keyword evidence="2" id="KW-1185">Reference proteome</keyword>
<feature type="non-terminal residue" evidence="1">
    <location>
        <position position="1"/>
    </location>
</feature>
<evidence type="ECO:0008006" key="3">
    <source>
        <dbReference type="Google" id="ProtNLM"/>
    </source>
</evidence>